<name>A0ABS8W248_DATST</name>
<protein>
    <submittedName>
        <fullName evidence="1">Uncharacterized protein</fullName>
    </submittedName>
</protein>
<feature type="non-terminal residue" evidence="1">
    <location>
        <position position="1"/>
    </location>
</feature>
<dbReference type="EMBL" id="JACEIK010006680">
    <property type="protein sequence ID" value="MCE2056114.1"/>
    <property type="molecule type" value="Genomic_DNA"/>
</dbReference>
<comment type="caution">
    <text evidence="1">The sequence shown here is derived from an EMBL/GenBank/DDBJ whole genome shotgun (WGS) entry which is preliminary data.</text>
</comment>
<organism evidence="1 2">
    <name type="scientific">Datura stramonium</name>
    <name type="common">Jimsonweed</name>
    <name type="synonym">Common thornapple</name>
    <dbReference type="NCBI Taxonomy" id="4076"/>
    <lineage>
        <taxon>Eukaryota</taxon>
        <taxon>Viridiplantae</taxon>
        <taxon>Streptophyta</taxon>
        <taxon>Embryophyta</taxon>
        <taxon>Tracheophyta</taxon>
        <taxon>Spermatophyta</taxon>
        <taxon>Magnoliopsida</taxon>
        <taxon>eudicotyledons</taxon>
        <taxon>Gunneridae</taxon>
        <taxon>Pentapetalae</taxon>
        <taxon>asterids</taxon>
        <taxon>lamiids</taxon>
        <taxon>Solanales</taxon>
        <taxon>Solanaceae</taxon>
        <taxon>Solanoideae</taxon>
        <taxon>Datureae</taxon>
        <taxon>Datura</taxon>
    </lineage>
</organism>
<proteinExistence type="predicted"/>
<evidence type="ECO:0000313" key="2">
    <source>
        <dbReference type="Proteomes" id="UP000823775"/>
    </source>
</evidence>
<keyword evidence="2" id="KW-1185">Reference proteome</keyword>
<reference evidence="1 2" key="1">
    <citation type="journal article" date="2021" name="BMC Genomics">
        <title>Datura genome reveals duplications of psychoactive alkaloid biosynthetic genes and high mutation rate following tissue culture.</title>
        <authorList>
            <person name="Rajewski A."/>
            <person name="Carter-House D."/>
            <person name="Stajich J."/>
            <person name="Litt A."/>
        </authorList>
    </citation>
    <scope>NUCLEOTIDE SEQUENCE [LARGE SCALE GENOMIC DNA]</scope>
    <source>
        <strain evidence="1">AR-01</strain>
    </source>
</reference>
<accession>A0ABS8W248</accession>
<gene>
    <name evidence="1" type="ORF">HAX54_044082</name>
</gene>
<evidence type="ECO:0000313" key="1">
    <source>
        <dbReference type="EMBL" id="MCE2056114.1"/>
    </source>
</evidence>
<sequence>SLFLVAVGDPIFGRVLEPCASPQPLLCPQCRRTPNRTRRVLLRVPHRARSSVASQGLLRQECCYLACAIEMGGRRLTPGSEPALLARHTSCSTKGLAPRATMCHPRAVGHFKL</sequence>
<dbReference type="Proteomes" id="UP000823775">
    <property type="component" value="Unassembled WGS sequence"/>
</dbReference>